<reference evidence="1" key="1">
    <citation type="submission" date="2014-09" db="EMBL/GenBank/DDBJ databases">
        <authorList>
            <person name="Magalhaes I.L.F."/>
            <person name="Oliveira U."/>
            <person name="Santos F.R."/>
            <person name="Vidigal T.H.D.A."/>
            <person name="Brescovit A.D."/>
            <person name="Santos A.J."/>
        </authorList>
    </citation>
    <scope>NUCLEOTIDE SEQUENCE</scope>
    <source>
        <tissue evidence="1">Shoot tissue taken approximately 20 cm above the soil surface</tissue>
    </source>
</reference>
<accession>A0A0A9E3T7</accession>
<evidence type="ECO:0000313" key="1">
    <source>
        <dbReference type="EMBL" id="JAD94736.1"/>
    </source>
</evidence>
<organism evidence="1">
    <name type="scientific">Arundo donax</name>
    <name type="common">Giant reed</name>
    <name type="synonym">Donax arundinaceus</name>
    <dbReference type="NCBI Taxonomy" id="35708"/>
    <lineage>
        <taxon>Eukaryota</taxon>
        <taxon>Viridiplantae</taxon>
        <taxon>Streptophyta</taxon>
        <taxon>Embryophyta</taxon>
        <taxon>Tracheophyta</taxon>
        <taxon>Spermatophyta</taxon>
        <taxon>Magnoliopsida</taxon>
        <taxon>Liliopsida</taxon>
        <taxon>Poales</taxon>
        <taxon>Poaceae</taxon>
        <taxon>PACMAD clade</taxon>
        <taxon>Arundinoideae</taxon>
        <taxon>Arundineae</taxon>
        <taxon>Arundo</taxon>
    </lineage>
</organism>
<dbReference type="AlphaFoldDB" id="A0A0A9E3T7"/>
<dbReference type="EMBL" id="GBRH01203159">
    <property type="protein sequence ID" value="JAD94736.1"/>
    <property type="molecule type" value="Transcribed_RNA"/>
</dbReference>
<sequence>MLGLSLQKPTSWLNPETNVFIYSKNSINLEITIAFSTNNQESNKKIHQSKLMTASGQQETNGMVYLFGIVYFTIPNKLLFEASERTIWQ</sequence>
<name>A0A0A9E3T7_ARUDO</name>
<protein>
    <submittedName>
        <fullName evidence="1">Uncharacterized protein</fullName>
    </submittedName>
</protein>
<proteinExistence type="predicted"/>
<reference evidence="1" key="2">
    <citation type="journal article" date="2015" name="Data Brief">
        <title>Shoot transcriptome of the giant reed, Arundo donax.</title>
        <authorList>
            <person name="Barrero R.A."/>
            <person name="Guerrero F.D."/>
            <person name="Moolhuijzen P."/>
            <person name="Goolsby J.A."/>
            <person name="Tidwell J."/>
            <person name="Bellgard S.E."/>
            <person name="Bellgard M.I."/>
        </authorList>
    </citation>
    <scope>NUCLEOTIDE SEQUENCE</scope>
    <source>
        <tissue evidence="1">Shoot tissue taken approximately 20 cm above the soil surface</tissue>
    </source>
</reference>